<sequence>MGVWSRRASFDNAALKLTSWRSRAIRFDESTNIEIGRGSGDQVSQLYKVASWCEKYGIKFKINTVVCRLNWDEDMNKHIEQLQPFRWKCFQVLVVAGETTLGIHCETLASSSLPMKNTIAFAGDTRLRRHCTRVESTDGQVVLDPSTST</sequence>
<organism evidence="1 2">
    <name type="scientific">Alternaria gaisen</name>
    <dbReference type="NCBI Taxonomy" id="167740"/>
    <lineage>
        <taxon>Eukaryota</taxon>
        <taxon>Fungi</taxon>
        <taxon>Dikarya</taxon>
        <taxon>Ascomycota</taxon>
        <taxon>Pezizomycotina</taxon>
        <taxon>Dothideomycetes</taxon>
        <taxon>Pleosporomycetidae</taxon>
        <taxon>Pleosporales</taxon>
        <taxon>Pleosporineae</taxon>
        <taxon>Pleosporaceae</taxon>
        <taxon>Alternaria</taxon>
        <taxon>Alternaria sect. Alternaria</taxon>
    </lineage>
</organism>
<accession>A0ACB6F6R9</accession>
<evidence type="ECO:0000313" key="2">
    <source>
        <dbReference type="Proteomes" id="UP000293547"/>
    </source>
</evidence>
<comment type="caution">
    <text evidence="1">The sequence shown here is derived from an EMBL/GenBank/DDBJ whole genome shotgun (WGS) entry which is preliminary data.</text>
</comment>
<dbReference type="Proteomes" id="UP000293547">
    <property type="component" value="Unassembled WGS sequence"/>
</dbReference>
<reference evidence="1 2" key="1">
    <citation type="journal article" date="2019" name="bioRxiv">
        <title>Genomics, evolutionary history and diagnostics of the Alternaria alternata species group including apple and Asian pear pathotypes.</title>
        <authorList>
            <person name="Armitage A.D."/>
            <person name="Cockerton H.M."/>
            <person name="Sreenivasaprasad S."/>
            <person name="Woodhall J.W."/>
            <person name="Lane C.R."/>
            <person name="Harrison R.J."/>
            <person name="Clarkson J.P."/>
        </authorList>
    </citation>
    <scope>NUCLEOTIDE SEQUENCE [LARGE SCALE GENOMIC DNA]</scope>
    <source>
        <strain evidence="1 2">FERA 650</strain>
    </source>
</reference>
<keyword evidence="2" id="KW-1185">Reference proteome</keyword>
<protein>
    <submittedName>
        <fullName evidence="1">Uncharacterized protein</fullName>
    </submittedName>
</protein>
<name>A0ACB6F6R9_9PLEO</name>
<proteinExistence type="predicted"/>
<gene>
    <name evidence="1" type="ORF">AG0111_0g11779</name>
</gene>
<dbReference type="EMBL" id="PDWZ02000014">
    <property type="protein sequence ID" value="KAB2100126.1"/>
    <property type="molecule type" value="Genomic_DNA"/>
</dbReference>
<evidence type="ECO:0000313" key="1">
    <source>
        <dbReference type="EMBL" id="KAB2100126.1"/>
    </source>
</evidence>